<dbReference type="InterPro" id="IPR005828">
    <property type="entry name" value="MFS_sugar_transport-like"/>
</dbReference>
<dbReference type="InterPro" id="IPR005829">
    <property type="entry name" value="Sugar_transporter_CS"/>
</dbReference>
<evidence type="ECO:0000259" key="10">
    <source>
        <dbReference type="PROSITE" id="PS50850"/>
    </source>
</evidence>
<proteinExistence type="evidence at transcript level"/>
<dbReference type="GO" id="GO:0005886">
    <property type="term" value="C:plasma membrane"/>
    <property type="evidence" value="ECO:0007669"/>
    <property type="project" value="UniProtKB-SubCell"/>
</dbReference>
<feature type="domain" description="Major facilitator superfamily (MFS) profile" evidence="10">
    <location>
        <begin position="14"/>
        <end position="443"/>
    </location>
</feature>
<evidence type="ECO:0000256" key="2">
    <source>
        <dbReference type="ARBA" id="ARBA00022448"/>
    </source>
</evidence>
<dbReference type="InterPro" id="IPR050549">
    <property type="entry name" value="MFS_Trehalose_Transporter"/>
</dbReference>
<feature type="transmembrane region" description="Helical" evidence="9">
    <location>
        <begin position="88"/>
        <end position="105"/>
    </location>
</feature>
<dbReference type="PROSITE" id="PS50850">
    <property type="entry name" value="MFS"/>
    <property type="match status" value="1"/>
</dbReference>
<evidence type="ECO:0000256" key="8">
    <source>
        <dbReference type="ARBA" id="ARBA00023180"/>
    </source>
</evidence>
<keyword evidence="4 11" id="KW-0762">Sugar transport</keyword>
<keyword evidence="5 9" id="KW-0812">Transmembrane</keyword>
<keyword evidence="7 9" id="KW-0472">Membrane</keyword>
<keyword evidence="6 9" id="KW-1133">Transmembrane helix</keyword>
<feature type="transmembrane region" description="Helical" evidence="9">
    <location>
        <begin position="352"/>
        <end position="376"/>
    </location>
</feature>
<keyword evidence="2" id="KW-0813">Transport</keyword>
<feature type="transmembrane region" description="Helical" evidence="9">
    <location>
        <begin position="421"/>
        <end position="439"/>
    </location>
</feature>
<feature type="transmembrane region" description="Helical" evidence="9">
    <location>
        <begin position="169"/>
        <end position="190"/>
    </location>
</feature>
<evidence type="ECO:0000256" key="3">
    <source>
        <dbReference type="ARBA" id="ARBA00022475"/>
    </source>
</evidence>
<dbReference type="SUPFAM" id="SSF103473">
    <property type="entry name" value="MFS general substrate transporter"/>
    <property type="match status" value="1"/>
</dbReference>
<keyword evidence="3" id="KW-1003">Cell membrane</keyword>
<dbReference type="Gene3D" id="1.20.1250.20">
    <property type="entry name" value="MFS general substrate transporter like domains"/>
    <property type="match status" value="1"/>
</dbReference>
<evidence type="ECO:0000256" key="4">
    <source>
        <dbReference type="ARBA" id="ARBA00022597"/>
    </source>
</evidence>
<dbReference type="PRINTS" id="PR00171">
    <property type="entry name" value="SUGRTRNSPORT"/>
</dbReference>
<dbReference type="InterPro" id="IPR036259">
    <property type="entry name" value="MFS_trans_sf"/>
</dbReference>
<sequence length="472" mass="52258">MEKSDSSIFSGTFTQLLAALSGTLFAISDGMSYGWTAPIIPYLISNSSHLATTKYEAEWLETDLMLGSFCGLPTTIYLVDKIGRKRSLLLATCCSLFGWIVIAVANKMVYIHVVRFLFGMSANMSFVAAPMYIAEIADSKIRGLLSSIVYLMMLVGFVIVYSVGPFLPFYVTSVVGCIVLIIELSIFSFMPESPYYLLFKNKPELARRSLEYFRPNCNVTIELEDITEAIERQKTERGRIMDIILVKSNRKAIIIMTILNGGQHLVAISVILMNLHMILESAGSIYMDSSHAAILFSVIMVISAQIAALQVDKYGRKALLLISTVLTGFCLLAIAIYFHLKIAGYDVRGVSWIPIVAVMVYAATFKLGLGIVPIVITAEIFPAKMKAIGMTVSDAMYVIGAIISVQLYTWLVESNGIHAPFYLFTVSSFLIATFILLYLPETKGKTLEEIQFLMKGEKYIPANMDSLLSEKS</sequence>
<evidence type="ECO:0000256" key="7">
    <source>
        <dbReference type="ARBA" id="ARBA00023136"/>
    </source>
</evidence>
<feature type="transmembrane region" description="Helical" evidence="9">
    <location>
        <begin position="253"/>
        <end position="279"/>
    </location>
</feature>
<reference evidence="11" key="1">
    <citation type="journal article" date="2013" name="PLoS ONE">
        <title>Putative Sugar Transporters of the Mustard Leaf Beetle Phaedon cochleariae: Their Phylogeny and Role for Nutrient Supply in Larval Defensive Glands.</title>
        <authorList>
            <person name="Stock M."/>
            <person name="Gretscher R.R."/>
            <person name="Groth M."/>
            <person name="Eiserloh S."/>
            <person name="Boland W."/>
            <person name="Burse A."/>
        </authorList>
    </citation>
    <scope>NUCLEOTIDE SEQUENCE</scope>
</reference>
<evidence type="ECO:0000256" key="5">
    <source>
        <dbReference type="ARBA" id="ARBA00022692"/>
    </source>
</evidence>
<evidence type="ECO:0000256" key="9">
    <source>
        <dbReference type="SAM" id="Phobius"/>
    </source>
</evidence>
<dbReference type="Pfam" id="PF00083">
    <property type="entry name" value="Sugar_tr"/>
    <property type="match status" value="1"/>
</dbReference>
<feature type="transmembrane region" description="Helical" evidence="9">
    <location>
        <begin position="388"/>
        <end position="409"/>
    </location>
</feature>
<dbReference type="FunFam" id="1.20.1250.20:FF:000218">
    <property type="entry name" value="facilitated trehalose transporter Tret1"/>
    <property type="match status" value="1"/>
</dbReference>
<dbReference type="GO" id="GO:0022857">
    <property type="term" value="F:transmembrane transporter activity"/>
    <property type="evidence" value="ECO:0007669"/>
    <property type="project" value="InterPro"/>
</dbReference>
<feature type="transmembrane region" description="Helical" evidence="9">
    <location>
        <begin position="291"/>
        <end position="311"/>
    </location>
</feature>
<protein>
    <submittedName>
        <fullName evidence="11">Putative sugar transporter 1</fullName>
    </submittedName>
</protein>
<dbReference type="PROSITE" id="PS00216">
    <property type="entry name" value="SUGAR_TRANSPORT_1"/>
    <property type="match status" value="2"/>
</dbReference>
<dbReference type="InterPro" id="IPR003663">
    <property type="entry name" value="Sugar/inositol_transpt"/>
</dbReference>
<keyword evidence="8" id="KW-0325">Glycoprotein</keyword>
<accession>W0FQS5</accession>
<dbReference type="AlphaFoldDB" id="W0FQS5"/>
<dbReference type="OrthoDB" id="4843387at2759"/>
<organism evidence="11">
    <name type="scientific">Phaedon cochleariae</name>
    <name type="common">Mustard beetle</name>
    <dbReference type="NCBI Taxonomy" id="80249"/>
    <lineage>
        <taxon>Eukaryota</taxon>
        <taxon>Metazoa</taxon>
        <taxon>Ecdysozoa</taxon>
        <taxon>Arthropoda</taxon>
        <taxon>Hexapoda</taxon>
        <taxon>Insecta</taxon>
        <taxon>Pterygota</taxon>
        <taxon>Neoptera</taxon>
        <taxon>Endopterygota</taxon>
        <taxon>Coleoptera</taxon>
        <taxon>Polyphaga</taxon>
        <taxon>Cucujiformia</taxon>
        <taxon>Chrysomeloidea</taxon>
        <taxon>Chrysomelidae</taxon>
        <taxon>Chrysomelinae</taxon>
        <taxon>Chrysomelini</taxon>
        <taxon>Phaedon</taxon>
    </lineage>
</organism>
<feature type="transmembrane region" description="Helical" evidence="9">
    <location>
        <begin position="144"/>
        <end position="163"/>
    </location>
</feature>
<dbReference type="EMBL" id="KF803259">
    <property type="protein sequence ID" value="AHF27413.1"/>
    <property type="molecule type" value="mRNA"/>
</dbReference>
<name>W0FQS5_PHACE</name>
<feature type="transmembrane region" description="Helical" evidence="9">
    <location>
        <begin position="318"/>
        <end position="340"/>
    </location>
</feature>
<evidence type="ECO:0000256" key="6">
    <source>
        <dbReference type="ARBA" id="ARBA00022989"/>
    </source>
</evidence>
<comment type="subcellular location">
    <subcellularLocation>
        <location evidence="1">Cell membrane</location>
        <topology evidence="1">Multi-pass membrane protein</topology>
    </subcellularLocation>
</comment>
<dbReference type="PANTHER" id="PTHR48021:SF46">
    <property type="entry name" value="MAJOR FACILITATOR SUPERFAMILY (MFS) PROFILE DOMAIN-CONTAINING PROTEIN"/>
    <property type="match status" value="1"/>
</dbReference>
<dbReference type="InterPro" id="IPR020846">
    <property type="entry name" value="MFS_dom"/>
</dbReference>
<evidence type="ECO:0000313" key="11">
    <source>
        <dbReference type="EMBL" id="AHF27413.1"/>
    </source>
</evidence>
<feature type="transmembrane region" description="Helical" evidence="9">
    <location>
        <begin position="111"/>
        <end position="132"/>
    </location>
</feature>
<evidence type="ECO:0000256" key="1">
    <source>
        <dbReference type="ARBA" id="ARBA00004651"/>
    </source>
</evidence>
<dbReference type="PANTHER" id="PTHR48021">
    <property type="match status" value="1"/>
</dbReference>